<dbReference type="Proteomes" id="UP000305675">
    <property type="component" value="Unassembled WGS sequence"/>
</dbReference>
<comment type="caution">
    <text evidence="2">The sequence shown here is derived from an EMBL/GenBank/DDBJ whole genome shotgun (WGS) entry which is preliminary data.</text>
</comment>
<protein>
    <submittedName>
        <fullName evidence="2">DUF3299 domain-containing protein</fullName>
    </submittedName>
</protein>
<dbReference type="RefSeq" id="WP_136862180.1">
    <property type="nucleotide sequence ID" value="NZ_SWCJ01000002.1"/>
</dbReference>
<feature type="chain" id="PRO_5020805951" evidence="1">
    <location>
        <begin position="20"/>
        <end position="180"/>
    </location>
</feature>
<dbReference type="InterPro" id="IPR021727">
    <property type="entry name" value="DUF3299"/>
</dbReference>
<name>A0A4U1BU32_9GAMM</name>
<dbReference type="Gene3D" id="2.40.50.870">
    <property type="entry name" value="Protein of unknown function (DUF3299)"/>
    <property type="match status" value="1"/>
</dbReference>
<dbReference type="OrthoDB" id="9784998at2"/>
<dbReference type="Pfam" id="PF11736">
    <property type="entry name" value="DUF3299"/>
    <property type="match status" value="1"/>
</dbReference>
<proteinExistence type="predicted"/>
<organism evidence="2 3">
    <name type="scientific">Ferrimonas aestuarii</name>
    <dbReference type="NCBI Taxonomy" id="2569539"/>
    <lineage>
        <taxon>Bacteria</taxon>
        <taxon>Pseudomonadati</taxon>
        <taxon>Pseudomonadota</taxon>
        <taxon>Gammaproteobacteria</taxon>
        <taxon>Alteromonadales</taxon>
        <taxon>Ferrimonadaceae</taxon>
        <taxon>Ferrimonas</taxon>
    </lineage>
</organism>
<evidence type="ECO:0000256" key="1">
    <source>
        <dbReference type="SAM" id="SignalP"/>
    </source>
</evidence>
<gene>
    <name evidence="2" type="ORF">FCL42_04485</name>
</gene>
<dbReference type="EMBL" id="SWCJ01000002">
    <property type="protein sequence ID" value="TKB57535.1"/>
    <property type="molecule type" value="Genomic_DNA"/>
</dbReference>
<sequence length="180" mass="19875">MSIVLASLTLVFSCASVNAAQYREVAWVELMPADDLDALLNPPESIFDIQDGSSEDTLDSLGESEGIDEQRYFEALASTRVVSEFDNTKIKIPGFVVPLEMKEGTTVTEFLLVPFFGACLHQPPPPPNQIVYVSYAKGIELNSYQDAFWLEGKLTIKTTESDMGTAAYELAVDNVYPYTE</sequence>
<keyword evidence="1" id="KW-0732">Signal</keyword>
<feature type="signal peptide" evidence="1">
    <location>
        <begin position="1"/>
        <end position="19"/>
    </location>
</feature>
<keyword evidence="3" id="KW-1185">Reference proteome</keyword>
<evidence type="ECO:0000313" key="2">
    <source>
        <dbReference type="EMBL" id="TKB57535.1"/>
    </source>
</evidence>
<dbReference type="AlphaFoldDB" id="A0A4U1BU32"/>
<evidence type="ECO:0000313" key="3">
    <source>
        <dbReference type="Proteomes" id="UP000305675"/>
    </source>
</evidence>
<accession>A0A4U1BU32</accession>
<reference evidence="2 3" key="1">
    <citation type="submission" date="2019-04" db="EMBL/GenBank/DDBJ databases">
        <authorList>
            <person name="Hwang J.C."/>
        </authorList>
    </citation>
    <scope>NUCLEOTIDE SEQUENCE [LARGE SCALE GENOMIC DNA]</scope>
    <source>
        <strain evidence="2 3">IMCC35002</strain>
    </source>
</reference>